<protein>
    <submittedName>
        <fullName evidence="1">Uncharacterized protein</fullName>
    </submittedName>
</protein>
<proteinExistence type="predicted"/>
<evidence type="ECO:0000313" key="2">
    <source>
        <dbReference type="Proteomes" id="UP001500037"/>
    </source>
</evidence>
<keyword evidence="2" id="KW-1185">Reference proteome</keyword>
<comment type="caution">
    <text evidence="1">The sequence shown here is derived from an EMBL/GenBank/DDBJ whole genome shotgun (WGS) entry which is preliminary data.</text>
</comment>
<evidence type="ECO:0000313" key="1">
    <source>
        <dbReference type="EMBL" id="GAA1243528.1"/>
    </source>
</evidence>
<accession>A0ABN1WDC7</accession>
<gene>
    <name evidence="1" type="ORF">GCM10009665_37960</name>
</gene>
<dbReference type="Proteomes" id="UP001500037">
    <property type="component" value="Unassembled WGS sequence"/>
</dbReference>
<dbReference type="RefSeq" id="WP_344442913.1">
    <property type="nucleotide sequence ID" value="NZ_BAAALF010000064.1"/>
</dbReference>
<organism evidence="1 2">
    <name type="scientific">Kitasatospora nipponensis</name>
    <dbReference type="NCBI Taxonomy" id="258049"/>
    <lineage>
        <taxon>Bacteria</taxon>
        <taxon>Bacillati</taxon>
        <taxon>Actinomycetota</taxon>
        <taxon>Actinomycetes</taxon>
        <taxon>Kitasatosporales</taxon>
        <taxon>Streptomycetaceae</taxon>
        <taxon>Kitasatospora</taxon>
    </lineage>
</organism>
<sequence>MDIDSHERTRRALHAVAELVLAGPQFRTSGTIRLRAALGGFATVAEPHAQVVGADLVAHGQRLFLERTTCAELAAALGVAAGAPAGLYKDGSGVGPEDVIEADPQAAQEIAQAFAVGDAALRRMFPAAEPVIWPEHFDLGVSVDAVNYGVSPGDGFQAAPYAYVGPHVRRSGEFWNAPFGAVATLGELNGVDGVLAFFEQGRRLAA</sequence>
<reference evidence="1 2" key="1">
    <citation type="journal article" date="2019" name="Int. J. Syst. Evol. Microbiol.">
        <title>The Global Catalogue of Microorganisms (GCM) 10K type strain sequencing project: providing services to taxonomists for standard genome sequencing and annotation.</title>
        <authorList>
            <consortium name="The Broad Institute Genomics Platform"/>
            <consortium name="The Broad Institute Genome Sequencing Center for Infectious Disease"/>
            <person name="Wu L."/>
            <person name="Ma J."/>
        </authorList>
    </citation>
    <scope>NUCLEOTIDE SEQUENCE [LARGE SCALE GENOMIC DNA]</scope>
    <source>
        <strain evidence="1 2">JCM 13004</strain>
    </source>
</reference>
<name>A0ABN1WDC7_9ACTN</name>
<dbReference type="EMBL" id="BAAALF010000064">
    <property type="protein sequence ID" value="GAA1243528.1"/>
    <property type="molecule type" value="Genomic_DNA"/>
</dbReference>